<dbReference type="Pfam" id="PF18307">
    <property type="entry name" value="Tfb2_C"/>
    <property type="match status" value="1"/>
</dbReference>
<evidence type="ECO:0000256" key="3">
    <source>
        <dbReference type="ARBA" id="ARBA00022763"/>
    </source>
</evidence>
<keyword evidence="5 10" id="KW-0804">Transcription</keyword>
<dbReference type="GO" id="GO:0001671">
    <property type="term" value="F:ATPase activator activity"/>
    <property type="evidence" value="ECO:0007669"/>
    <property type="project" value="InterPro"/>
</dbReference>
<dbReference type="FunFam" id="3.30.70.2610:FF:000001">
    <property type="entry name" value="General transcription factor IIH subunit 4"/>
    <property type="match status" value="1"/>
</dbReference>
<evidence type="ECO:0000256" key="9">
    <source>
        <dbReference type="ARBA" id="ARBA00070130"/>
    </source>
</evidence>
<comment type="subcellular location">
    <subcellularLocation>
        <location evidence="1 10">Nucleus</location>
    </subcellularLocation>
</comment>
<comment type="caution">
    <text evidence="13">The sequence shown here is derived from an EMBL/GenBank/DDBJ whole genome shotgun (WGS) entry which is preliminary data.</text>
</comment>
<evidence type="ECO:0000259" key="12">
    <source>
        <dbReference type="Pfam" id="PF18307"/>
    </source>
</evidence>
<comment type="subunit">
    <text evidence="8">Component of the 7-subunit TFIIH core complex composed of XPB/ERCC3, XPD/ERCC2, GTF2H1, GTF2H2, GTF2H3, GTF2H4 and GTF2H5, which is active in NER. The core complex associates with the 3-subunit CDK-activating kinase (CAK) module composed of CCNH/cyclin H, CDK7 and MNAT1 to form the 10-subunit holoenzyme (holo-TFIIH) active in transcription. Part of TBP-based Pol II pre-initiation complex (PIC), in which Pol II core assembles with general transcription factors and other specific initiation factors including GTF2E1, GTF2E2, GTF2F1, GTF2F2, TCEA1, ERCC2, ERCC3, GTF2H2, GTF2H3, GTF2H4, GTF2H5, GTF2A1, GTF2A2, GTF2B and TBP; this large multi-subunit PIC complex mediates DNA unwinding and targets Pol II core to the transcription start site where the first phosphodiester bond forms.</text>
</comment>
<feature type="domain" description="Transcription factor Tfb2 C-terminal" evidence="12">
    <location>
        <begin position="514"/>
        <end position="581"/>
    </location>
</feature>
<evidence type="ECO:0000256" key="8">
    <source>
        <dbReference type="ARBA" id="ARBA00064576"/>
    </source>
</evidence>
<keyword evidence="3 10" id="KW-0227">DNA damage</keyword>
<evidence type="ECO:0000256" key="1">
    <source>
        <dbReference type="ARBA" id="ARBA00004123"/>
    </source>
</evidence>
<evidence type="ECO:0000256" key="4">
    <source>
        <dbReference type="ARBA" id="ARBA00023015"/>
    </source>
</evidence>
<dbReference type="GO" id="GO:0005675">
    <property type="term" value="C:transcription factor TFIIH holo complex"/>
    <property type="evidence" value="ECO:0007669"/>
    <property type="project" value="TreeGrafter"/>
</dbReference>
<gene>
    <name evidence="13" type="primary">GTF2H4_0</name>
    <name evidence="13" type="ORF">Bhyg_12305</name>
</gene>
<evidence type="ECO:0000256" key="11">
    <source>
        <dbReference type="SAM" id="MobiDB-lite"/>
    </source>
</evidence>
<comment type="function">
    <text evidence="10">Component of the general transcription and DNA repair factor IIH (TFIIH) core complex which is involved in general and transcription-coupled nucleotide excision repair (NER) of damaged DNA.</text>
</comment>
<proteinExistence type="inferred from homology"/>
<comment type="similarity">
    <text evidence="2 10">Belongs to the TFB2 family.</text>
</comment>
<evidence type="ECO:0000256" key="7">
    <source>
        <dbReference type="ARBA" id="ARBA00023242"/>
    </source>
</evidence>
<evidence type="ECO:0000313" key="13">
    <source>
        <dbReference type="EMBL" id="KAJ6639559.1"/>
    </source>
</evidence>
<dbReference type="PANTHER" id="PTHR13152">
    <property type="entry name" value="TFIIH, POLYPEPTIDE 4"/>
    <property type="match status" value="1"/>
</dbReference>
<feature type="non-terminal residue" evidence="13">
    <location>
        <position position="585"/>
    </location>
</feature>
<dbReference type="NCBIfam" id="TIGR00625">
    <property type="entry name" value="tfb2"/>
    <property type="match status" value="1"/>
</dbReference>
<evidence type="ECO:0000256" key="2">
    <source>
        <dbReference type="ARBA" id="ARBA00007132"/>
    </source>
</evidence>
<accession>A0A9Q0MYB7</accession>
<dbReference type="PANTHER" id="PTHR13152:SF0">
    <property type="entry name" value="GENERAL TRANSCRIPTION FACTOR IIH SUBUNIT 4"/>
    <property type="match status" value="1"/>
</dbReference>
<organism evidence="13 14">
    <name type="scientific">Pseudolycoriella hygida</name>
    <dbReference type="NCBI Taxonomy" id="35572"/>
    <lineage>
        <taxon>Eukaryota</taxon>
        <taxon>Metazoa</taxon>
        <taxon>Ecdysozoa</taxon>
        <taxon>Arthropoda</taxon>
        <taxon>Hexapoda</taxon>
        <taxon>Insecta</taxon>
        <taxon>Pterygota</taxon>
        <taxon>Neoptera</taxon>
        <taxon>Endopterygota</taxon>
        <taxon>Diptera</taxon>
        <taxon>Nematocera</taxon>
        <taxon>Sciaroidea</taxon>
        <taxon>Sciaridae</taxon>
        <taxon>Pseudolycoriella</taxon>
    </lineage>
</organism>
<evidence type="ECO:0000256" key="6">
    <source>
        <dbReference type="ARBA" id="ARBA00023204"/>
    </source>
</evidence>
<dbReference type="OrthoDB" id="364513at2759"/>
<keyword evidence="6 10" id="KW-0234">DNA repair</keyword>
<protein>
    <recommendedName>
        <fullName evidence="9 10">General transcription factor IIH subunit 4</fullName>
    </recommendedName>
</protein>
<dbReference type="GO" id="GO:0000439">
    <property type="term" value="C:transcription factor TFIIH core complex"/>
    <property type="evidence" value="ECO:0007669"/>
    <property type="project" value="InterPro"/>
</dbReference>
<dbReference type="GO" id="GO:0006289">
    <property type="term" value="P:nucleotide-excision repair"/>
    <property type="evidence" value="ECO:0007669"/>
    <property type="project" value="InterPro"/>
</dbReference>
<dbReference type="InterPro" id="IPR004598">
    <property type="entry name" value="TFIIH_p52/Tfb2"/>
</dbReference>
<dbReference type="InterPro" id="IPR040662">
    <property type="entry name" value="Tfb2_C"/>
</dbReference>
<evidence type="ECO:0000313" key="14">
    <source>
        <dbReference type="Proteomes" id="UP001151699"/>
    </source>
</evidence>
<dbReference type="Pfam" id="PF03849">
    <property type="entry name" value="Tfb2"/>
    <property type="match status" value="1"/>
</dbReference>
<dbReference type="Proteomes" id="UP001151699">
    <property type="component" value="Chromosome X"/>
</dbReference>
<dbReference type="Gene3D" id="3.30.70.2610">
    <property type="match status" value="1"/>
</dbReference>
<keyword evidence="14" id="KW-1185">Reference proteome</keyword>
<reference evidence="13" key="1">
    <citation type="submission" date="2022-07" db="EMBL/GenBank/DDBJ databases">
        <authorList>
            <person name="Trinca V."/>
            <person name="Uliana J.V.C."/>
            <person name="Torres T.T."/>
            <person name="Ward R.J."/>
            <person name="Monesi N."/>
        </authorList>
    </citation>
    <scope>NUCLEOTIDE SEQUENCE</scope>
    <source>
        <strain evidence="13">HSMRA1968</strain>
        <tissue evidence="13">Whole embryos</tissue>
    </source>
</reference>
<feature type="compositionally biased region" description="Polar residues" evidence="11">
    <location>
        <begin position="1"/>
        <end position="15"/>
    </location>
</feature>
<dbReference type="GO" id="GO:0003690">
    <property type="term" value="F:double-stranded DNA binding"/>
    <property type="evidence" value="ECO:0007669"/>
    <property type="project" value="TreeGrafter"/>
</dbReference>
<keyword evidence="7 10" id="KW-0539">Nucleus</keyword>
<feature type="region of interest" description="Disordered" evidence="11">
    <location>
        <begin position="1"/>
        <end position="20"/>
    </location>
</feature>
<dbReference type="GO" id="GO:0006366">
    <property type="term" value="P:transcription by RNA polymerase II"/>
    <property type="evidence" value="ECO:0007669"/>
    <property type="project" value="UniProtKB-ARBA"/>
</dbReference>
<evidence type="ECO:0000256" key="5">
    <source>
        <dbReference type="ARBA" id="ARBA00023163"/>
    </source>
</evidence>
<dbReference type="EMBL" id="WJQU01000003">
    <property type="protein sequence ID" value="KAJ6639559.1"/>
    <property type="molecule type" value="Genomic_DNA"/>
</dbReference>
<dbReference type="AlphaFoldDB" id="A0A9Q0MYB7"/>
<keyword evidence="4 10" id="KW-0805">Transcription regulation</keyword>
<sequence length="585" mass="67282">MLASVQMKSNETLSRNIRRVRQKENPSPILPDTLANFILPDEYMITVAGQQFLLHDNKDSVRRTMIFTTRGNLSFLVHSTYVHNYFRSYTPFMKKQSTFSTLYALASKKYYFTYEGIFNQLKVVETRLQPKKIMIDFQKAAHKAAEDVFQGVEYKIERELPEIARQFVIRILFVEQPVPQAVIASWSSQIYVKEHTAATAILGDLGVWRSAAIPGGLPAWQLSSTFKKNLKIALLGGGRPWTMVNVIDTDSKARDIVFLDNYAMSRWRCVLHYMVGGATKGPDGETISPDAVRILLNANLMKRDENDGSPVITRQGFQFLLLDTQAQVWHFMLQYLDSCEQRGMNLPECLSMMFQLSFSTLGRDYSSEGLSNTLLSFLQHLREFGLVYQRKRKAGRFYPTRLALNITNKNAVAISDEDTQHDKGHIVVETNYRVYAYTDSNLQVALLGLFTELLYRFPNLVVGVLTRDSVRQALRGGITADQIISYLEQHAHPNMLLHEHSINSKSSLPPTVVDQIKLWENERNRFTFTEGVAYNQFLSQSDFITLRDYAQSINVLIWQNERSRTMVVTKNGHEDVKKFWKRYQK</sequence>
<name>A0A9Q0MYB7_9DIPT</name>
<evidence type="ECO:0000256" key="10">
    <source>
        <dbReference type="RuleBase" id="RU364024"/>
    </source>
</evidence>